<dbReference type="EMBL" id="GDKF01007102">
    <property type="protein sequence ID" value="JAT71520.1"/>
    <property type="molecule type" value="Transcribed_RNA"/>
</dbReference>
<evidence type="ECO:0000256" key="1">
    <source>
        <dbReference type="ARBA" id="ARBA00007265"/>
    </source>
</evidence>
<name>A0A1D1ZX42_AUXPR</name>
<sequence>MSNVPKCARSLLSLARQCIRNRPFTAVPARPTHRHASAVVEAEKDPAPSPIPLSRLEHRLEALAEGVEAPETLAASVLGGDPDGRSGENGAPPSKIPDQHGLPWNSAASGEEGSNGNAVTPVLDPDTPPKPWEDPERRPGFSRRGRGKTRTISLDDLVDLRAAVSLAPIALQDGEHDLQDSAINSHVWKVLLRLRLAGHDTYLVGGAIRDVLLGGTPKDTDILTTATTKEVRRLFKRAMIVGRAFPICHVPTGPLTLEVSSFGTTTAGVGLPPDAAARAAALGAGGALTHDAVAAAERRRAHRLLRDGGPGEGAQDPAPDNFLLPQPSWSQARRDNAIQRDFTVNGLLYEPFSRTLYDYVGGLQDCRNRVLRTIGPAAPSFQTDPARMLRALRLAARAGLALEAGTRRALVQGVHQMAGLNLARVQMEIHAMLAYGSAASSLDLMWRYHAMDVVLPQVAAHLAACGAPRDRRRSKRPSPLLFRMAEVLDRHASPLRPLSVVAWTATLMAGLMAPGLRRLHDPEASSSQNPGEEAAVPRRSRRSASWRARRAARRRPGGDEAGPSGGLRHADFLHELRSARACLGEAARATAPPATPVVAGSPCPRMALDSAEAVLLRCWDELSGGAGERRRGKRGAEDLDAVARQVVDVLRDPEAGWLEACGMDRQGVEQPDEAGDGRRDAAKTGHGPGDEVSGGMDAPPPSL</sequence>
<feature type="region of interest" description="Disordered" evidence="5">
    <location>
        <begin position="660"/>
        <end position="703"/>
    </location>
</feature>
<proteinExistence type="inferred from homology"/>
<dbReference type="Pfam" id="PF12627">
    <property type="entry name" value="PolyA_pol_RNAbd"/>
    <property type="match status" value="1"/>
</dbReference>
<gene>
    <name evidence="8" type="ORF">g.46739</name>
</gene>
<evidence type="ECO:0000256" key="5">
    <source>
        <dbReference type="SAM" id="MobiDB-lite"/>
    </source>
</evidence>
<dbReference type="InterPro" id="IPR052191">
    <property type="entry name" value="tRNA_ntf/polyA_polymerase_I"/>
</dbReference>
<dbReference type="AlphaFoldDB" id="A0A1D1ZX42"/>
<feature type="region of interest" description="Disordered" evidence="5">
    <location>
        <begin position="75"/>
        <end position="148"/>
    </location>
</feature>
<keyword evidence="2 4" id="KW-0808">Transferase</keyword>
<reference evidence="8" key="1">
    <citation type="submission" date="2015-08" db="EMBL/GenBank/DDBJ databases">
        <authorList>
            <person name="Babu N.S."/>
            <person name="Beckwith C.J."/>
            <person name="Beseler K.G."/>
            <person name="Brison A."/>
            <person name="Carone J.V."/>
            <person name="Caskin T.P."/>
            <person name="Diamond M."/>
            <person name="Durham M.E."/>
            <person name="Foxe J.M."/>
            <person name="Go M."/>
            <person name="Henderson B.A."/>
            <person name="Jones I.B."/>
            <person name="McGettigan J.A."/>
            <person name="Micheletti S.J."/>
            <person name="Nasrallah M.E."/>
            <person name="Ortiz D."/>
            <person name="Piller C.R."/>
            <person name="Privatt S.R."/>
            <person name="Schneider S.L."/>
            <person name="Sharp S."/>
            <person name="Smith T.C."/>
            <person name="Stanton J.D."/>
            <person name="Ullery H.E."/>
            <person name="Wilson R.J."/>
            <person name="Serrano M.G."/>
            <person name="Buck G."/>
            <person name="Lee V."/>
            <person name="Wang Y."/>
            <person name="Carvalho R."/>
            <person name="Voegtly L."/>
            <person name="Shi R."/>
            <person name="Duckworth R."/>
            <person name="Johnson A."/>
            <person name="Loviza R."/>
            <person name="Walstead R."/>
            <person name="Shah Z."/>
            <person name="Kiflezghi M."/>
            <person name="Wade K."/>
            <person name="Ball S.L."/>
            <person name="Bradley K.W."/>
            <person name="Asai D.J."/>
            <person name="Bowman C.A."/>
            <person name="Russell D.A."/>
            <person name="Pope W.H."/>
            <person name="Jacobs-Sera D."/>
            <person name="Hendrix R.W."/>
            <person name="Hatfull G.F."/>
        </authorList>
    </citation>
    <scope>NUCLEOTIDE SEQUENCE</scope>
</reference>
<dbReference type="InterPro" id="IPR043519">
    <property type="entry name" value="NT_sf"/>
</dbReference>
<dbReference type="GO" id="GO:0001680">
    <property type="term" value="P:tRNA 3'-terminal CCA addition"/>
    <property type="evidence" value="ECO:0007669"/>
    <property type="project" value="UniProtKB-ARBA"/>
</dbReference>
<evidence type="ECO:0000256" key="3">
    <source>
        <dbReference type="ARBA" id="ARBA00022741"/>
    </source>
</evidence>
<feature type="compositionally biased region" description="Polar residues" evidence="5">
    <location>
        <begin position="106"/>
        <end position="118"/>
    </location>
</feature>
<accession>A0A1D1ZX42</accession>
<feature type="region of interest" description="Disordered" evidence="5">
    <location>
        <begin position="29"/>
        <end position="52"/>
    </location>
</feature>
<feature type="compositionally biased region" description="Basic residues" evidence="5">
    <location>
        <begin position="538"/>
        <end position="555"/>
    </location>
</feature>
<dbReference type="Gene3D" id="3.30.460.10">
    <property type="entry name" value="Beta Polymerase, domain 2"/>
    <property type="match status" value="1"/>
</dbReference>
<dbReference type="PANTHER" id="PTHR43051">
    <property type="entry name" value="POLYNUCLEOTIDE ADENYLYLTRANSFERASE FAMILY PROTEIN"/>
    <property type="match status" value="1"/>
</dbReference>
<dbReference type="GO" id="GO:0016779">
    <property type="term" value="F:nucleotidyltransferase activity"/>
    <property type="evidence" value="ECO:0007669"/>
    <property type="project" value="InterPro"/>
</dbReference>
<keyword evidence="4" id="KW-0694">RNA-binding</keyword>
<keyword evidence="3" id="KW-0547">Nucleotide-binding</keyword>
<dbReference type="GO" id="GO:0003723">
    <property type="term" value="F:RNA binding"/>
    <property type="evidence" value="ECO:0007669"/>
    <property type="project" value="UniProtKB-KW"/>
</dbReference>
<dbReference type="GO" id="GO:0000166">
    <property type="term" value="F:nucleotide binding"/>
    <property type="evidence" value="ECO:0007669"/>
    <property type="project" value="UniProtKB-KW"/>
</dbReference>
<evidence type="ECO:0000313" key="8">
    <source>
        <dbReference type="EMBL" id="JAT71520.1"/>
    </source>
</evidence>
<dbReference type="SUPFAM" id="SSF81891">
    <property type="entry name" value="Poly A polymerase C-terminal region-like"/>
    <property type="match status" value="1"/>
</dbReference>
<dbReference type="Pfam" id="PF01743">
    <property type="entry name" value="PolyA_pol"/>
    <property type="match status" value="1"/>
</dbReference>
<evidence type="ECO:0008006" key="9">
    <source>
        <dbReference type="Google" id="ProtNLM"/>
    </source>
</evidence>
<evidence type="ECO:0000259" key="6">
    <source>
        <dbReference type="Pfam" id="PF01743"/>
    </source>
</evidence>
<dbReference type="InterPro" id="IPR002646">
    <property type="entry name" value="PolA_pol_head_dom"/>
</dbReference>
<evidence type="ECO:0000256" key="4">
    <source>
        <dbReference type="RuleBase" id="RU003953"/>
    </source>
</evidence>
<dbReference type="PANTHER" id="PTHR43051:SF1">
    <property type="entry name" value="POLYNUCLEOTIDE ADENYLYLTRANSFERASE FAMILY PROTEIN"/>
    <property type="match status" value="1"/>
</dbReference>
<feature type="region of interest" description="Disordered" evidence="5">
    <location>
        <begin position="519"/>
        <end position="568"/>
    </location>
</feature>
<organism evidence="8">
    <name type="scientific">Auxenochlorella protothecoides</name>
    <name type="common">Green microalga</name>
    <name type="synonym">Chlorella protothecoides</name>
    <dbReference type="NCBI Taxonomy" id="3075"/>
    <lineage>
        <taxon>Eukaryota</taxon>
        <taxon>Viridiplantae</taxon>
        <taxon>Chlorophyta</taxon>
        <taxon>core chlorophytes</taxon>
        <taxon>Trebouxiophyceae</taxon>
        <taxon>Chlorellales</taxon>
        <taxon>Chlorellaceae</taxon>
        <taxon>Auxenochlorella</taxon>
    </lineage>
</organism>
<evidence type="ECO:0000259" key="7">
    <source>
        <dbReference type="Pfam" id="PF12627"/>
    </source>
</evidence>
<dbReference type="InterPro" id="IPR032828">
    <property type="entry name" value="PolyA_RNA-bd"/>
</dbReference>
<protein>
    <recommendedName>
        <fullName evidence="9">Poly(A) polymerase I</fullName>
    </recommendedName>
</protein>
<feature type="domain" description="Poly A polymerase head" evidence="6">
    <location>
        <begin position="201"/>
        <end position="372"/>
    </location>
</feature>
<evidence type="ECO:0000256" key="2">
    <source>
        <dbReference type="ARBA" id="ARBA00022679"/>
    </source>
</evidence>
<dbReference type="SUPFAM" id="SSF81301">
    <property type="entry name" value="Nucleotidyltransferase"/>
    <property type="match status" value="2"/>
</dbReference>
<comment type="similarity">
    <text evidence="1 4">Belongs to the tRNA nucleotidyltransferase/poly(A) polymerase family.</text>
</comment>
<dbReference type="Gene3D" id="1.10.3090.10">
    <property type="entry name" value="cca-adding enzyme, domain 2"/>
    <property type="match status" value="1"/>
</dbReference>
<feature type="domain" description="tRNA nucleotidyltransferase/poly(A) polymerase RNA and SrmB- binding" evidence="7">
    <location>
        <begin position="399"/>
        <end position="460"/>
    </location>
</feature>